<evidence type="ECO:0000313" key="3">
    <source>
        <dbReference type="Proteomes" id="UP001154282"/>
    </source>
</evidence>
<organism evidence="2 3">
    <name type="scientific">Linum tenue</name>
    <dbReference type="NCBI Taxonomy" id="586396"/>
    <lineage>
        <taxon>Eukaryota</taxon>
        <taxon>Viridiplantae</taxon>
        <taxon>Streptophyta</taxon>
        <taxon>Embryophyta</taxon>
        <taxon>Tracheophyta</taxon>
        <taxon>Spermatophyta</taxon>
        <taxon>Magnoliopsida</taxon>
        <taxon>eudicotyledons</taxon>
        <taxon>Gunneridae</taxon>
        <taxon>Pentapetalae</taxon>
        <taxon>rosids</taxon>
        <taxon>fabids</taxon>
        <taxon>Malpighiales</taxon>
        <taxon>Linaceae</taxon>
        <taxon>Linum</taxon>
    </lineage>
</organism>
<evidence type="ECO:0000256" key="1">
    <source>
        <dbReference type="SAM" id="MobiDB-lite"/>
    </source>
</evidence>
<dbReference type="EMBL" id="CAMGYJ010000002">
    <property type="protein sequence ID" value="CAI0378939.1"/>
    <property type="molecule type" value="Genomic_DNA"/>
</dbReference>
<keyword evidence="3" id="KW-1185">Reference proteome</keyword>
<reference evidence="2" key="1">
    <citation type="submission" date="2022-08" db="EMBL/GenBank/DDBJ databases">
        <authorList>
            <person name="Gutierrez-Valencia J."/>
        </authorList>
    </citation>
    <scope>NUCLEOTIDE SEQUENCE</scope>
</reference>
<evidence type="ECO:0000313" key="2">
    <source>
        <dbReference type="EMBL" id="CAI0378939.1"/>
    </source>
</evidence>
<feature type="region of interest" description="Disordered" evidence="1">
    <location>
        <begin position="1"/>
        <end position="20"/>
    </location>
</feature>
<comment type="caution">
    <text evidence="2">The sequence shown here is derived from an EMBL/GenBank/DDBJ whole genome shotgun (WGS) entry which is preliminary data.</text>
</comment>
<dbReference type="Proteomes" id="UP001154282">
    <property type="component" value="Unassembled WGS sequence"/>
</dbReference>
<dbReference type="AlphaFoldDB" id="A0AAV0H336"/>
<proteinExistence type="predicted"/>
<protein>
    <submittedName>
        <fullName evidence="2">Uncharacterized protein</fullName>
    </submittedName>
</protein>
<sequence length="47" mass="5035">MTDGAAKNPNSLAKNHQHLVPIPHGLPRGLGECSVASPSLSRHLRRL</sequence>
<gene>
    <name evidence="2" type="ORF">LITE_LOCUS2083</name>
</gene>
<accession>A0AAV0H336</accession>
<name>A0AAV0H336_9ROSI</name>